<evidence type="ECO:0000313" key="1">
    <source>
        <dbReference type="EMBL" id="SVA19423.1"/>
    </source>
</evidence>
<dbReference type="AlphaFoldDB" id="A0A381TZ30"/>
<proteinExistence type="predicted"/>
<dbReference type="InterPro" id="IPR051827">
    <property type="entry name" value="Cas4_exonuclease"/>
</dbReference>
<accession>A0A381TZ30</accession>
<name>A0A381TZ30_9ZZZZ</name>
<evidence type="ECO:0008006" key="2">
    <source>
        <dbReference type="Google" id="ProtNLM"/>
    </source>
</evidence>
<reference evidence="1" key="1">
    <citation type="submission" date="2018-05" db="EMBL/GenBank/DDBJ databases">
        <authorList>
            <person name="Lanie J.A."/>
            <person name="Ng W.-L."/>
            <person name="Kazmierczak K.M."/>
            <person name="Andrzejewski T.M."/>
            <person name="Davidsen T.M."/>
            <person name="Wayne K.J."/>
            <person name="Tettelin H."/>
            <person name="Glass J.I."/>
            <person name="Rusch D."/>
            <person name="Podicherti R."/>
            <person name="Tsui H.-C.T."/>
            <person name="Winkler M.E."/>
        </authorList>
    </citation>
    <scope>NUCLEOTIDE SEQUENCE</scope>
</reference>
<dbReference type="Gene3D" id="3.90.320.10">
    <property type="match status" value="1"/>
</dbReference>
<gene>
    <name evidence="1" type="ORF">METZ01_LOCUS72277</name>
</gene>
<dbReference type="PANTHER" id="PTHR36531:SF2">
    <property type="entry name" value="CRISPR-ASSOCIATED EXONUCLEASE CAS4"/>
    <property type="match status" value="1"/>
</dbReference>
<dbReference type="EMBL" id="UINC01005151">
    <property type="protein sequence ID" value="SVA19423.1"/>
    <property type="molecule type" value="Genomic_DNA"/>
</dbReference>
<protein>
    <recommendedName>
        <fullName evidence="2">DUF83 domain-containing protein</fullName>
    </recommendedName>
</protein>
<dbReference type="PANTHER" id="PTHR36531">
    <property type="entry name" value="CRISPR-ASSOCIATED EXONUCLEASE CAS4"/>
    <property type="match status" value="1"/>
</dbReference>
<sequence>MTPKFSGGGAGDKDYKQIVKNALDGIRQDIEINIDPKDFNTILLHEVTKCLRKSYYDRVDPVNVEESNLNQVLGGVFRQMKSKATTDNYKMKDGVELKGQADMIESDVIMIFRSIEEFPESPLANDILYLNACMWIFDKIEGIITYITRGGKEDSFVVNRNQKMFEEVVRRAMVLHDLLKRQNSDAKAKPPIIEPSVDCNTCQYYSRCYIKKKEGKPITFRNLFGSKD</sequence>
<dbReference type="InterPro" id="IPR011604">
    <property type="entry name" value="PDDEXK-like_dom_sf"/>
</dbReference>
<organism evidence="1">
    <name type="scientific">marine metagenome</name>
    <dbReference type="NCBI Taxonomy" id="408172"/>
    <lineage>
        <taxon>unclassified sequences</taxon>
        <taxon>metagenomes</taxon>
        <taxon>ecological metagenomes</taxon>
    </lineage>
</organism>